<comment type="caution">
    <text evidence="3">The sequence shown here is derived from an EMBL/GenBank/DDBJ whole genome shotgun (WGS) entry which is preliminary data.</text>
</comment>
<dbReference type="SUPFAM" id="SSF53649">
    <property type="entry name" value="Alkaline phosphatase-like"/>
    <property type="match status" value="1"/>
</dbReference>
<keyword evidence="1" id="KW-1133">Transmembrane helix</keyword>
<keyword evidence="1" id="KW-0472">Membrane</keyword>
<feature type="domain" description="Sulfatase N-terminal" evidence="2">
    <location>
        <begin position="213"/>
        <end position="527"/>
    </location>
</feature>
<sequence length="646" mass="73858">MPRPKEGRESNKSVRESHFSWEALVISTVASVFFYVLMEWLFQITKPSFLSIVPFASRVLTYLLTSSSLSVMFTVPLVLSLLILKITPKHYQQRFCWILLLISAGILASCVLLLIDNFTYTIFKFGIFTSRKYLKIIYELAFIIFILLFWGRVLKFQNFMDKNALKYISKYSWAIWFLLSIFIAIPSVFIVGHNITKKSNILSHLEINSKNPPNIIIFTADSVDANHMSLYGYERDTTPFLKKLSSDSNSWVALNAFSNAQGTTGAITSILTGRDPTKTRVIYAPDILRGEDSYLHLPGILRENGYYNVQLTYNFYSDALALNFLGAFDEVNGKGQTINRLNSFINDVLPTNEAFFIQELGNRLISRLKHIFFNEDMQSAFAQVIQPTKPFNDYEKLEYLLSLIDKSEQPLFVHLHWMGTHGPAFLPKRQVFSIGQDLQSQSRDDLNIYDDTILELDQAISKLFKELAKRRKLNNTLIVFTSDHSRAWNKTRLPLLIRFPSPAKIRIANENAQHLDIAPTILDYLNIPIPSWMDGQPLSAQQNEGRPIYVSTVGQTAIDEKLGFVIHTSPPAPFYQFGNFSMITCNKWYEIDLTSGITSTGLIDNYQGIRCKTHLTEDGALKMMINQLKISRFDPSSLEHLSFKPI</sequence>
<dbReference type="GO" id="GO:0016740">
    <property type="term" value="F:transferase activity"/>
    <property type="evidence" value="ECO:0007669"/>
    <property type="project" value="UniProtKB-KW"/>
</dbReference>
<dbReference type="InterPro" id="IPR052701">
    <property type="entry name" value="GAG_Ulvan_Degrading_Sulfatases"/>
</dbReference>
<dbReference type="InterPro" id="IPR000917">
    <property type="entry name" value="Sulfatase_N"/>
</dbReference>
<dbReference type="EMBL" id="JAAZON010000180">
    <property type="protein sequence ID" value="NMC62368.1"/>
    <property type="molecule type" value="Genomic_DNA"/>
</dbReference>
<keyword evidence="1" id="KW-0812">Transmembrane</keyword>
<dbReference type="PANTHER" id="PTHR43751">
    <property type="entry name" value="SULFATASE"/>
    <property type="match status" value="1"/>
</dbReference>
<protein>
    <submittedName>
        <fullName evidence="3">Sulfatase-like hydrolase/transferase</fullName>
    </submittedName>
</protein>
<accession>A0A7X9IIT1</accession>
<feature type="transmembrane region" description="Helical" evidence="1">
    <location>
        <begin position="62"/>
        <end position="84"/>
    </location>
</feature>
<proteinExistence type="predicted"/>
<evidence type="ECO:0000313" key="3">
    <source>
        <dbReference type="EMBL" id="NMC62368.1"/>
    </source>
</evidence>
<dbReference type="AlphaFoldDB" id="A0A7X9IIT1"/>
<dbReference type="PANTHER" id="PTHR43751:SF3">
    <property type="entry name" value="SULFATASE N-TERMINAL DOMAIN-CONTAINING PROTEIN"/>
    <property type="match status" value="1"/>
</dbReference>
<name>A0A7X9IIT1_9DELT</name>
<dbReference type="Pfam" id="PF00884">
    <property type="entry name" value="Sulfatase"/>
    <property type="match status" value="1"/>
</dbReference>
<gene>
    <name evidence="3" type="ORF">GYA55_04300</name>
</gene>
<organism evidence="3 4">
    <name type="scientific">SAR324 cluster bacterium</name>
    <dbReference type="NCBI Taxonomy" id="2024889"/>
    <lineage>
        <taxon>Bacteria</taxon>
        <taxon>Deltaproteobacteria</taxon>
        <taxon>SAR324 cluster</taxon>
    </lineage>
</organism>
<feature type="transmembrane region" description="Helical" evidence="1">
    <location>
        <begin position="135"/>
        <end position="153"/>
    </location>
</feature>
<dbReference type="Gene3D" id="3.40.720.10">
    <property type="entry name" value="Alkaline Phosphatase, subunit A"/>
    <property type="match status" value="1"/>
</dbReference>
<reference evidence="3 4" key="1">
    <citation type="journal article" date="2020" name="Biotechnol. Biofuels">
        <title>New insights from the biogas microbiome by comprehensive genome-resolved metagenomics of nearly 1600 species originating from multiple anaerobic digesters.</title>
        <authorList>
            <person name="Campanaro S."/>
            <person name="Treu L."/>
            <person name="Rodriguez-R L.M."/>
            <person name="Kovalovszki A."/>
            <person name="Ziels R.M."/>
            <person name="Maus I."/>
            <person name="Zhu X."/>
            <person name="Kougias P.G."/>
            <person name="Basile A."/>
            <person name="Luo G."/>
            <person name="Schluter A."/>
            <person name="Konstantinidis K.T."/>
            <person name="Angelidaki I."/>
        </authorList>
    </citation>
    <scope>NUCLEOTIDE SEQUENCE [LARGE SCALE GENOMIC DNA]</scope>
    <source>
        <strain evidence="3">AS27yjCOA_65</strain>
    </source>
</reference>
<feature type="transmembrane region" description="Helical" evidence="1">
    <location>
        <begin position="21"/>
        <end position="42"/>
    </location>
</feature>
<evidence type="ECO:0000256" key="1">
    <source>
        <dbReference type="SAM" id="Phobius"/>
    </source>
</evidence>
<dbReference type="InterPro" id="IPR017850">
    <property type="entry name" value="Alkaline_phosphatase_core_sf"/>
</dbReference>
<evidence type="ECO:0000259" key="2">
    <source>
        <dbReference type="Pfam" id="PF00884"/>
    </source>
</evidence>
<evidence type="ECO:0000313" key="4">
    <source>
        <dbReference type="Proteomes" id="UP000524246"/>
    </source>
</evidence>
<keyword evidence="3" id="KW-0808">Transferase</keyword>
<keyword evidence="3" id="KW-0378">Hydrolase</keyword>
<dbReference type="Proteomes" id="UP000524246">
    <property type="component" value="Unassembled WGS sequence"/>
</dbReference>
<feature type="transmembrane region" description="Helical" evidence="1">
    <location>
        <begin position="96"/>
        <end position="115"/>
    </location>
</feature>
<dbReference type="GO" id="GO:0016787">
    <property type="term" value="F:hydrolase activity"/>
    <property type="evidence" value="ECO:0007669"/>
    <property type="project" value="UniProtKB-KW"/>
</dbReference>
<feature type="transmembrane region" description="Helical" evidence="1">
    <location>
        <begin position="173"/>
        <end position="192"/>
    </location>
</feature>